<evidence type="ECO:0000313" key="2">
    <source>
        <dbReference type="Proteomes" id="UP000807769"/>
    </source>
</evidence>
<name>A0A9P7DK95_9AGAM</name>
<keyword evidence="2" id="KW-1185">Reference proteome</keyword>
<gene>
    <name evidence="1" type="ORF">BJ212DRAFT_1241591</name>
</gene>
<dbReference type="Proteomes" id="UP000807769">
    <property type="component" value="Unassembled WGS sequence"/>
</dbReference>
<dbReference type="GeneID" id="64623617"/>
<proteinExistence type="predicted"/>
<organism evidence="1 2">
    <name type="scientific">Suillus subaureus</name>
    <dbReference type="NCBI Taxonomy" id="48587"/>
    <lineage>
        <taxon>Eukaryota</taxon>
        <taxon>Fungi</taxon>
        <taxon>Dikarya</taxon>
        <taxon>Basidiomycota</taxon>
        <taxon>Agaricomycotina</taxon>
        <taxon>Agaricomycetes</taxon>
        <taxon>Agaricomycetidae</taxon>
        <taxon>Boletales</taxon>
        <taxon>Suillineae</taxon>
        <taxon>Suillaceae</taxon>
        <taxon>Suillus</taxon>
    </lineage>
</organism>
<dbReference type="RefSeq" id="XP_041185426.1">
    <property type="nucleotide sequence ID" value="XM_041329600.1"/>
</dbReference>
<feature type="non-terminal residue" evidence="1">
    <location>
        <position position="61"/>
    </location>
</feature>
<dbReference type="EMBL" id="JABBWG010000233">
    <property type="protein sequence ID" value="KAG1796915.1"/>
    <property type="molecule type" value="Genomic_DNA"/>
</dbReference>
<accession>A0A9P7DK95</accession>
<dbReference type="OrthoDB" id="2669997at2759"/>
<sequence length="61" mass="6528">NHKSALDHLDVICSYCKDKVALGHMSGPHSEAEVQNILGGHFTSSPLGIVKKSGEPGKFRV</sequence>
<feature type="non-terminal residue" evidence="1">
    <location>
        <position position="1"/>
    </location>
</feature>
<dbReference type="AlphaFoldDB" id="A0A9P7DK95"/>
<protein>
    <submittedName>
        <fullName evidence="1">Uncharacterized protein</fullName>
    </submittedName>
</protein>
<evidence type="ECO:0000313" key="1">
    <source>
        <dbReference type="EMBL" id="KAG1796915.1"/>
    </source>
</evidence>
<comment type="caution">
    <text evidence="1">The sequence shown here is derived from an EMBL/GenBank/DDBJ whole genome shotgun (WGS) entry which is preliminary data.</text>
</comment>
<reference evidence="1" key="1">
    <citation type="journal article" date="2020" name="New Phytol.">
        <title>Comparative genomics reveals dynamic genome evolution in host specialist ectomycorrhizal fungi.</title>
        <authorList>
            <person name="Lofgren L.A."/>
            <person name="Nguyen N.H."/>
            <person name="Vilgalys R."/>
            <person name="Ruytinx J."/>
            <person name="Liao H.L."/>
            <person name="Branco S."/>
            <person name="Kuo A."/>
            <person name="LaButti K."/>
            <person name="Lipzen A."/>
            <person name="Andreopoulos W."/>
            <person name="Pangilinan J."/>
            <person name="Riley R."/>
            <person name="Hundley H."/>
            <person name="Na H."/>
            <person name="Barry K."/>
            <person name="Grigoriev I.V."/>
            <person name="Stajich J.E."/>
            <person name="Kennedy P.G."/>
        </authorList>
    </citation>
    <scope>NUCLEOTIDE SEQUENCE</scope>
    <source>
        <strain evidence="1">MN1</strain>
    </source>
</reference>